<organism evidence="2 3">
    <name type="scientific">Rhodococcus wratislaviensis</name>
    <name type="common">Tsukamurella wratislaviensis</name>
    <dbReference type="NCBI Taxonomy" id="44752"/>
    <lineage>
        <taxon>Bacteria</taxon>
        <taxon>Bacillati</taxon>
        <taxon>Actinomycetota</taxon>
        <taxon>Actinomycetes</taxon>
        <taxon>Mycobacteriales</taxon>
        <taxon>Nocardiaceae</taxon>
        <taxon>Rhodococcus</taxon>
    </lineage>
</organism>
<dbReference type="Gene3D" id="3.40.50.880">
    <property type="match status" value="1"/>
</dbReference>
<comment type="caution">
    <text evidence="2">The sequence shown here is derived from an EMBL/GenBank/DDBJ whole genome shotgun (WGS) entry which is preliminary data.</text>
</comment>
<dbReference type="AlphaFoldDB" id="A0A402C569"/>
<evidence type="ECO:0000256" key="1">
    <source>
        <dbReference type="SAM" id="MobiDB-lite"/>
    </source>
</evidence>
<dbReference type="InterPro" id="IPR029062">
    <property type="entry name" value="Class_I_gatase-like"/>
</dbReference>
<protein>
    <submittedName>
        <fullName evidence="2">Uncharacterized protein</fullName>
    </submittedName>
</protein>
<evidence type="ECO:0000313" key="3">
    <source>
        <dbReference type="Proteomes" id="UP000287519"/>
    </source>
</evidence>
<accession>A0A402C569</accession>
<feature type="compositionally biased region" description="Basic residues" evidence="1">
    <location>
        <begin position="227"/>
        <end position="244"/>
    </location>
</feature>
<keyword evidence="3" id="KW-1185">Reference proteome</keyword>
<dbReference type="EMBL" id="BHYM01000022">
    <property type="protein sequence ID" value="GCE38794.1"/>
    <property type="molecule type" value="Genomic_DNA"/>
</dbReference>
<feature type="region of interest" description="Disordered" evidence="1">
    <location>
        <begin position="96"/>
        <end position="280"/>
    </location>
</feature>
<sequence>MPVSAAPRRHATMLLSTMSRVMNTHRVAAPALPGVLPLDLGCTTQIFRSTPDEFSVCGASRGDVITTTGFTIRPFADLTQADTVIAPGFVTYPARRPRLHAGAARPQPPRRGRPPIGPPAPTTDHRPSRKTRVRPARRTGKRWWSWTRNWPRSTWPPPTRTGSPLTSTPHCATRGSRRRKTRRQQAGPAHRAGCGRSSPFSTSRFAAPAKRIPPVQKVISRQPSGNSKHRSRATLRVTRARRRGYLPDSTRTGGGHPRRARRPRQDAPPKAASTAGGRRR</sequence>
<evidence type="ECO:0000313" key="2">
    <source>
        <dbReference type="EMBL" id="GCE38794.1"/>
    </source>
</evidence>
<name>A0A402C569_RHOWR</name>
<feature type="compositionally biased region" description="Basic residues" evidence="1">
    <location>
        <begin position="127"/>
        <end position="141"/>
    </location>
</feature>
<reference evidence="2 3" key="1">
    <citation type="submission" date="2018-11" db="EMBL/GenBank/DDBJ databases">
        <title>Microbial catabolism of amino acid.</title>
        <authorList>
            <person name="Hibi M."/>
            <person name="Ogawa J."/>
        </authorList>
    </citation>
    <scope>NUCLEOTIDE SEQUENCE [LARGE SCALE GENOMIC DNA]</scope>
    <source>
        <strain evidence="2 3">C31-06</strain>
    </source>
</reference>
<dbReference type="Proteomes" id="UP000287519">
    <property type="component" value="Unassembled WGS sequence"/>
</dbReference>
<proteinExistence type="predicted"/>
<gene>
    <name evidence="2" type="ORF">Rhow_002318</name>
</gene>
<dbReference type="SUPFAM" id="SSF52317">
    <property type="entry name" value="Class I glutamine amidotransferase-like"/>
    <property type="match status" value="1"/>
</dbReference>